<dbReference type="Pfam" id="PF13920">
    <property type="entry name" value="zf-C3HC4_3"/>
    <property type="match status" value="1"/>
</dbReference>
<dbReference type="PANTHER" id="PTHR46858">
    <property type="entry name" value="OS05G0521000 PROTEIN"/>
    <property type="match status" value="1"/>
</dbReference>
<dbReference type="EnsemblMetazoa" id="AARA011233-RA">
    <property type="protein sequence ID" value="AARA011233-PA"/>
    <property type="gene ID" value="AARA011233"/>
</dbReference>
<evidence type="ECO:0000256" key="4">
    <source>
        <dbReference type="SAM" id="MobiDB-lite"/>
    </source>
</evidence>
<keyword evidence="5" id="KW-0812">Transmembrane</keyword>
<evidence type="ECO:0000313" key="7">
    <source>
        <dbReference type="EnsemblMetazoa" id="AARA011233-PA"/>
    </source>
</evidence>
<keyword evidence="5" id="KW-1133">Transmembrane helix</keyword>
<dbReference type="SMART" id="SM00184">
    <property type="entry name" value="RING"/>
    <property type="match status" value="1"/>
</dbReference>
<reference evidence="7" key="1">
    <citation type="submission" date="2022-08" db="UniProtKB">
        <authorList>
            <consortium name="EnsemblMetazoa"/>
        </authorList>
    </citation>
    <scope>IDENTIFICATION</scope>
    <source>
        <strain evidence="7">Dongola</strain>
    </source>
</reference>
<dbReference type="SUPFAM" id="SSF57850">
    <property type="entry name" value="RING/U-box"/>
    <property type="match status" value="1"/>
</dbReference>
<name>A0A182ICB6_ANOAR</name>
<dbReference type="Proteomes" id="UP000075840">
    <property type="component" value="Unassembled WGS sequence"/>
</dbReference>
<dbReference type="VEuPathDB" id="VectorBase:AARA011233"/>
<evidence type="ECO:0000256" key="3">
    <source>
        <dbReference type="ARBA" id="ARBA00022833"/>
    </source>
</evidence>
<dbReference type="PANTHER" id="PTHR46858:SF5">
    <property type="entry name" value="E3 UBIQUITIN-PROTEIN LIGASE APD1-RELATED"/>
    <property type="match status" value="1"/>
</dbReference>
<sequence length="375" mass="42767">MVLAALGDFIYHCYMLLYYIIRVSTFVGYLLYDTLSKIGWAVLWCVQNVSVFARIVYEDNHHHIQDVRTIIGGTSDFFISNLVKVCSAVWTVCCVFREALIRCWTLLWQTVWCIKRSLVLIGEAVWLLFTAPYQLLVLLDELLCYGTQQTLQLARNTATFCANGVVDIVHYTIHDVPLESALGLMLLGLIYLNPGPAKCVLQFLLKAARYAYRVGRAKAQRALATLNDKLSRIALAAYIRILIPLGELLRRYLHGTLHLLRYDRIRSLIQSIPLNRNMLELSTPQENQHTERNNRQEPPAALPPPPPPPPPRRRSTPQRAKIGSCIICEDDDRTIVFVPCGHLCVCKTCARNIAYYNPVCPVCRTHIEKQLKVYL</sequence>
<keyword evidence="5" id="KW-0472">Membrane</keyword>
<evidence type="ECO:0000256" key="5">
    <source>
        <dbReference type="SAM" id="Phobius"/>
    </source>
</evidence>
<dbReference type="Gene3D" id="3.30.40.10">
    <property type="entry name" value="Zinc/RING finger domain, C3HC4 (zinc finger)"/>
    <property type="match status" value="1"/>
</dbReference>
<keyword evidence="8" id="KW-1185">Reference proteome</keyword>
<proteinExistence type="predicted"/>
<accession>A0A182ICB6</accession>
<protein>
    <recommendedName>
        <fullName evidence="6">RING-type domain-containing protein</fullName>
    </recommendedName>
</protein>
<keyword evidence="1" id="KW-0479">Metal-binding</keyword>
<feature type="domain" description="RING-type" evidence="6">
    <location>
        <begin position="325"/>
        <end position="364"/>
    </location>
</feature>
<evidence type="ECO:0000313" key="8">
    <source>
        <dbReference type="Proteomes" id="UP000075840"/>
    </source>
</evidence>
<dbReference type="GO" id="GO:0008270">
    <property type="term" value="F:zinc ion binding"/>
    <property type="evidence" value="ECO:0007669"/>
    <property type="project" value="UniProtKB-KW"/>
</dbReference>
<dbReference type="GO" id="GO:0061630">
    <property type="term" value="F:ubiquitin protein ligase activity"/>
    <property type="evidence" value="ECO:0007669"/>
    <property type="project" value="TreeGrafter"/>
</dbReference>
<dbReference type="InterPro" id="IPR001841">
    <property type="entry name" value="Znf_RING"/>
</dbReference>
<dbReference type="FunFam" id="1.10.1170.10:FF:000002">
    <property type="entry name" value="Baculoviral IAP repeat containing 7"/>
    <property type="match status" value="1"/>
</dbReference>
<dbReference type="InterPro" id="IPR013083">
    <property type="entry name" value="Znf_RING/FYVE/PHD"/>
</dbReference>
<feature type="region of interest" description="Disordered" evidence="4">
    <location>
        <begin position="285"/>
        <end position="317"/>
    </location>
</feature>
<evidence type="ECO:0000259" key="6">
    <source>
        <dbReference type="PROSITE" id="PS50089"/>
    </source>
</evidence>
<feature type="compositionally biased region" description="Pro residues" evidence="4">
    <location>
        <begin position="300"/>
        <end position="310"/>
    </location>
</feature>
<evidence type="ECO:0000256" key="1">
    <source>
        <dbReference type="ARBA" id="ARBA00022723"/>
    </source>
</evidence>
<dbReference type="EMBL" id="APCN01000793">
    <property type="status" value="NOT_ANNOTATED_CDS"/>
    <property type="molecule type" value="Genomic_DNA"/>
</dbReference>
<dbReference type="AlphaFoldDB" id="A0A182ICB6"/>
<dbReference type="GO" id="GO:0016567">
    <property type="term" value="P:protein ubiquitination"/>
    <property type="evidence" value="ECO:0007669"/>
    <property type="project" value="TreeGrafter"/>
</dbReference>
<dbReference type="PROSITE" id="PS50089">
    <property type="entry name" value="ZF_RING_2"/>
    <property type="match status" value="1"/>
</dbReference>
<keyword evidence="3" id="KW-0862">Zinc</keyword>
<organism evidence="7 8">
    <name type="scientific">Anopheles arabiensis</name>
    <name type="common">Mosquito</name>
    <dbReference type="NCBI Taxonomy" id="7173"/>
    <lineage>
        <taxon>Eukaryota</taxon>
        <taxon>Metazoa</taxon>
        <taxon>Ecdysozoa</taxon>
        <taxon>Arthropoda</taxon>
        <taxon>Hexapoda</taxon>
        <taxon>Insecta</taxon>
        <taxon>Pterygota</taxon>
        <taxon>Neoptera</taxon>
        <taxon>Endopterygota</taxon>
        <taxon>Diptera</taxon>
        <taxon>Nematocera</taxon>
        <taxon>Culicoidea</taxon>
        <taxon>Culicidae</taxon>
        <taxon>Anophelinae</taxon>
        <taxon>Anopheles</taxon>
    </lineage>
</organism>
<keyword evidence="2" id="KW-0863">Zinc-finger</keyword>
<evidence type="ECO:0000256" key="2">
    <source>
        <dbReference type="ARBA" id="ARBA00022771"/>
    </source>
</evidence>
<feature type="transmembrane region" description="Helical" evidence="5">
    <location>
        <begin position="38"/>
        <end position="57"/>
    </location>
</feature>
<feature type="transmembrane region" description="Helical" evidence="5">
    <location>
        <begin position="12"/>
        <end position="32"/>
    </location>
</feature>